<accession>M8D6W4</accession>
<sequence length="79" mass="8430">MARSTSLPPLTGDPLLFSNLDACCCSSPTPTTTDIPLQPQCSLLLLSNTDDRRCDISSTHWTGRRAPGGALLRTRDKGG</sequence>
<dbReference type="AlphaFoldDB" id="M8D6W4"/>
<dbReference type="EnsemblPlants" id="EMT32186">
    <property type="protein sequence ID" value="EMT32186"/>
    <property type="gene ID" value="F775_43955"/>
</dbReference>
<organism evidence="1">
    <name type="scientific">Aegilops tauschii</name>
    <name type="common">Tausch's goatgrass</name>
    <name type="synonym">Aegilops squarrosa</name>
    <dbReference type="NCBI Taxonomy" id="37682"/>
    <lineage>
        <taxon>Eukaryota</taxon>
        <taxon>Viridiplantae</taxon>
        <taxon>Streptophyta</taxon>
        <taxon>Embryophyta</taxon>
        <taxon>Tracheophyta</taxon>
        <taxon>Spermatophyta</taxon>
        <taxon>Magnoliopsida</taxon>
        <taxon>Liliopsida</taxon>
        <taxon>Poales</taxon>
        <taxon>Poaceae</taxon>
        <taxon>BOP clade</taxon>
        <taxon>Pooideae</taxon>
        <taxon>Triticodae</taxon>
        <taxon>Triticeae</taxon>
        <taxon>Triticinae</taxon>
        <taxon>Aegilops</taxon>
    </lineage>
</organism>
<proteinExistence type="predicted"/>
<reference evidence="1" key="1">
    <citation type="submission" date="2015-06" db="UniProtKB">
        <authorList>
            <consortium name="EnsemblPlants"/>
        </authorList>
    </citation>
    <scope>IDENTIFICATION</scope>
</reference>
<protein>
    <submittedName>
        <fullName evidence="1">Uncharacterized protein</fullName>
    </submittedName>
</protein>
<evidence type="ECO:0000313" key="1">
    <source>
        <dbReference type="EnsemblPlants" id="EMT32186"/>
    </source>
</evidence>
<name>M8D6W4_AEGTA</name>